<gene>
    <name evidence="2" type="ORF">FH610_033175</name>
</gene>
<dbReference type="SUPFAM" id="SSF46689">
    <property type="entry name" value="Homeodomain-like"/>
    <property type="match status" value="1"/>
</dbReference>
<sequence>MVGTSDARDKAQNSCITDAEDAVAGRITPAAGRYGGRSAAERQAERRGRFLKAGLDLFGAGPGYRATRITDVCRAAGLSSRQFYEEFHTLEDLLAELHLYVNDAAQQAVLDVLPQVRHLEPIDRCTRLFRAYAAGATADPRHTRIAFVEIIGVSPRLDRQRLDRRARWIDFLCEQLDDAAGRGEIPPRDFRVTAAAFIGAINGLMHDWAVGWVDATRDQIVDELLLMLLGRLQVPDEDEEVDG</sequence>
<dbReference type="EMBL" id="VDMA02000022">
    <property type="protein sequence ID" value="KAB8180440.1"/>
    <property type="molecule type" value="Genomic_DNA"/>
</dbReference>
<dbReference type="InterPro" id="IPR050109">
    <property type="entry name" value="HTH-type_TetR-like_transc_reg"/>
</dbReference>
<dbReference type="InterPro" id="IPR009057">
    <property type="entry name" value="Homeodomain-like_sf"/>
</dbReference>
<comment type="caution">
    <text evidence="2">The sequence shown here is derived from an EMBL/GenBank/DDBJ whole genome shotgun (WGS) entry which is preliminary data.</text>
</comment>
<dbReference type="Gene3D" id="1.10.357.10">
    <property type="entry name" value="Tetracycline Repressor, domain 2"/>
    <property type="match status" value="1"/>
</dbReference>
<accession>A0A5N6BJM5</accession>
<evidence type="ECO:0000313" key="2">
    <source>
        <dbReference type="EMBL" id="KAB8180440.1"/>
    </source>
</evidence>
<reference evidence="2 3" key="1">
    <citation type="submission" date="2019-10" db="EMBL/GenBank/DDBJ databases">
        <title>Nonomuraea sp. nov., isolated from Phyllanthus amarus.</title>
        <authorList>
            <person name="Klykleung N."/>
            <person name="Tanasupawat S."/>
        </authorList>
    </citation>
    <scope>NUCLEOTIDE SEQUENCE [LARGE SCALE GENOMIC DNA]</scope>
    <source>
        <strain evidence="2 3">CR1-09</strain>
    </source>
</reference>
<dbReference type="Gene3D" id="1.10.10.60">
    <property type="entry name" value="Homeodomain-like"/>
    <property type="match status" value="1"/>
</dbReference>
<dbReference type="InterPro" id="IPR036271">
    <property type="entry name" value="Tet_transcr_reg_TetR-rel_C_sf"/>
</dbReference>
<dbReference type="AlphaFoldDB" id="A0A5N6BJM5"/>
<name>A0A5N6BJM5_9ACTN</name>
<organism evidence="2 3">
    <name type="scientific">Microbispora catharanthi</name>
    <dbReference type="NCBI Taxonomy" id="1712871"/>
    <lineage>
        <taxon>Bacteria</taxon>
        <taxon>Bacillati</taxon>
        <taxon>Actinomycetota</taxon>
        <taxon>Actinomycetes</taxon>
        <taxon>Streptosporangiales</taxon>
        <taxon>Streptosporangiaceae</taxon>
        <taxon>Microbispora</taxon>
    </lineage>
</organism>
<keyword evidence="3" id="KW-1185">Reference proteome</keyword>
<dbReference type="GO" id="GO:0000976">
    <property type="term" value="F:transcription cis-regulatory region binding"/>
    <property type="evidence" value="ECO:0007669"/>
    <property type="project" value="TreeGrafter"/>
</dbReference>
<dbReference type="PANTHER" id="PTHR30055">
    <property type="entry name" value="HTH-TYPE TRANSCRIPTIONAL REGULATOR RUTR"/>
    <property type="match status" value="1"/>
</dbReference>
<dbReference type="Proteomes" id="UP000313066">
    <property type="component" value="Unassembled WGS sequence"/>
</dbReference>
<proteinExistence type="predicted"/>
<dbReference type="SUPFAM" id="SSF48498">
    <property type="entry name" value="Tetracyclin repressor-like, C-terminal domain"/>
    <property type="match status" value="1"/>
</dbReference>
<keyword evidence="1" id="KW-0238">DNA-binding</keyword>
<dbReference type="PANTHER" id="PTHR30055:SF226">
    <property type="entry name" value="HTH-TYPE TRANSCRIPTIONAL REGULATOR PKSA"/>
    <property type="match status" value="1"/>
</dbReference>
<evidence type="ECO:0000256" key="1">
    <source>
        <dbReference type="ARBA" id="ARBA00023125"/>
    </source>
</evidence>
<protein>
    <submittedName>
        <fullName evidence="2">TetR family transcriptional regulator</fullName>
    </submittedName>
</protein>
<dbReference type="GO" id="GO:0003700">
    <property type="term" value="F:DNA-binding transcription factor activity"/>
    <property type="evidence" value="ECO:0007669"/>
    <property type="project" value="TreeGrafter"/>
</dbReference>
<evidence type="ECO:0000313" key="3">
    <source>
        <dbReference type="Proteomes" id="UP000313066"/>
    </source>
</evidence>